<dbReference type="Proteomes" id="UP000249886">
    <property type="component" value="Unassembled WGS sequence"/>
</dbReference>
<dbReference type="InterPro" id="IPR007421">
    <property type="entry name" value="Schlafen_AlbA_2_dom"/>
</dbReference>
<dbReference type="Gene3D" id="3.30.950.30">
    <property type="entry name" value="Schlafen, AAA domain"/>
    <property type="match status" value="1"/>
</dbReference>
<dbReference type="RefSeq" id="WP_005526592.1">
    <property type="nucleotide sequence ID" value="NZ_CP050134.2"/>
</dbReference>
<proteinExistence type="predicted"/>
<gene>
    <name evidence="2" type="ORF">NCTC10254_01844</name>
</gene>
<accession>A0A6H9XH35</accession>
<evidence type="ECO:0000259" key="1">
    <source>
        <dbReference type="Pfam" id="PF04326"/>
    </source>
</evidence>
<dbReference type="InterPro" id="IPR038461">
    <property type="entry name" value="Schlafen_AlbA_2_dom_sf"/>
</dbReference>
<feature type="domain" description="Schlafen AlbA-2" evidence="1">
    <location>
        <begin position="50"/>
        <end position="147"/>
    </location>
</feature>
<name>A0A6H9XH35_9CORY</name>
<evidence type="ECO:0000313" key="3">
    <source>
        <dbReference type="Proteomes" id="UP000249886"/>
    </source>
</evidence>
<dbReference type="GeneID" id="84574055"/>
<sequence length="427" mass="47988">MVFTPLHRELELLAMTPLDQYLLREAIRVGAREQGDLMFYETPHAIAAALARDLCALANRGGGWIFYGIRAPDGVVENLAPCQPIADIDHTVTQVARDLVTPPLVDVAVHHIPVAPTGIVYAIEVPYDDQAPYHLADGTAPIRRGTTLEYLTDAEQHQLRLEVRNFSARRAHIIPALIDEYQRLGPIYGGTTFVFVAVPTHRLLPEITTQKIERTFYDFYTTDYLEKGYDQNLIVFHFGDDPIHVDNATLRYQDETETGSWASSRCEITTTGIIRFAIQLGGEESPDDADVAYLGPYHQPEVFSAVGPAHVSHVELELTLLETFASVLSLQERCFNSDYDLWVGLARRREDEPVAIRRMTIHESGNRYLGEFLPVDHDSFITHPQLVSARLPLDSSVNEKRVILNRMCLGLLSQSGITSMRLIREAE</sequence>
<reference evidence="2 3" key="1">
    <citation type="submission" date="2018-06" db="EMBL/GenBank/DDBJ databases">
        <authorList>
            <consortium name="Pathogen Informatics"/>
            <person name="Doyle S."/>
        </authorList>
    </citation>
    <scope>NUCLEOTIDE SEQUENCE [LARGE SCALE GENOMIC DNA]</scope>
    <source>
        <strain evidence="2 3">NCTC10254</strain>
    </source>
</reference>
<dbReference type="Pfam" id="PF04326">
    <property type="entry name" value="SLFN_AlbA_2"/>
    <property type="match status" value="1"/>
</dbReference>
<organism evidence="2 3">
    <name type="scientific">Corynebacterium matruchotii</name>
    <dbReference type="NCBI Taxonomy" id="43768"/>
    <lineage>
        <taxon>Bacteria</taxon>
        <taxon>Bacillati</taxon>
        <taxon>Actinomycetota</taxon>
        <taxon>Actinomycetes</taxon>
        <taxon>Mycobacteriales</taxon>
        <taxon>Corynebacteriaceae</taxon>
        <taxon>Corynebacterium</taxon>
    </lineage>
</organism>
<comment type="caution">
    <text evidence="2">The sequence shown here is derived from an EMBL/GenBank/DDBJ whole genome shotgun (WGS) entry which is preliminary data.</text>
</comment>
<dbReference type="EMBL" id="UARK01000023">
    <property type="protein sequence ID" value="SPW30736.1"/>
    <property type="molecule type" value="Genomic_DNA"/>
</dbReference>
<protein>
    <submittedName>
        <fullName evidence="2">Divergent AAA domain</fullName>
    </submittedName>
</protein>
<evidence type="ECO:0000313" key="2">
    <source>
        <dbReference type="EMBL" id="SPW30736.1"/>
    </source>
</evidence>
<dbReference type="AlphaFoldDB" id="A0A6H9XH35"/>